<protein>
    <submittedName>
        <fullName evidence="1">Polyprotein</fullName>
    </submittedName>
</protein>
<evidence type="ECO:0000313" key="1">
    <source>
        <dbReference type="WBParaSite" id="ASIM_0000860401-mRNA-1"/>
    </source>
</evidence>
<proteinExistence type="predicted"/>
<name>A0A0M3JLS3_ANISI</name>
<dbReference type="AlphaFoldDB" id="A0A0M3JLS3"/>
<accession>A0A0M3JLS3</accession>
<reference evidence="1" key="1">
    <citation type="submission" date="2017-02" db="UniProtKB">
        <authorList>
            <consortium name="WormBaseParasite"/>
        </authorList>
    </citation>
    <scope>IDENTIFICATION</scope>
</reference>
<sequence>LGIIKKDTRSSGSPVRYQRIFGDFIAGLRGIGIARAGTSGDFVNQVKAYLT</sequence>
<organism evidence="1">
    <name type="scientific">Anisakis simplex</name>
    <name type="common">Herring worm</name>
    <dbReference type="NCBI Taxonomy" id="6269"/>
    <lineage>
        <taxon>Eukaryota</taxon>
        <taxon>Metazoa</taxon>
        <taxon>Ecdysozoa</taxon>
        <taxon>Nematoda</taxon>
        <taxon>Chromadorea</taxon>
        <taxon>Rhabditida</taxon>
        <taxon>Spirurina</taxon>
        <taxon>Ascaridomorpha</taxon>
        <taxon>Ascaridoidea</taxon>
        <taxon>Anisakidae</taxon>
        <taxon>Anisakis</taxon>
        <taxon>Anisakis simplex complex</taxon>
    </lineage>
</organism>
<dbReference type="WBParaSite" id="ASIM_0000860401-mRNA-1">
    <property type="protein sequence ID" value="ASIM_0000860401-mRNA-1"/>
    <property type="gene ID" value="ASIM_0000860401"/>
</dbReference>